<evidence type="ECO:0000313" key="2">
    <source>
        <dbReference type="EMBL" id="GAA0312269.1"/>
    </source>
</evidence>
<evidence type="ECO:0000256" key="1">
    <source>
        <dbReference type="ARBA" id="ARBA00009438"/>
    </source>
</evidence>
<organism evidence="2 3">
    <name type="scientific">Halarchaeum salinum</name>
    <dbReference type="NCBI Taxonomy" id="489912"/>
    <lineage>
        <taxon>Archaea</taxon>
        <taxon>Methanobacteriati</taxon>
        <taxon>Methanobacteriota</taxon>
        <taxon>Stenosarchaea group</taxon>
        <taxon>Halobacteria</taxon>
        <taxon>Halobacteriales</taxon>
        <taxon>Halobacteriaceae</taxon>
    </lineage>
</organism>
<dbReference type="AlphaFoldDB" id="A0AAV3SBN4"/>
<dbReference type="EMBL" id="BAAABL010000087">
    <property type="protein sequence ID" value="GAA0312269.1"/>
    <property type="molecule type" value="Genomic_DNA"/>
</dbReference>
<dbReference type="PANTHER" id="PTHR30632:SF16">
    <property type="entry name" value="MOLYBDATE_TUNGSTATE-BINDING PROTEIN WTPA"/>
    <property type="match status" value="1"/>
</dbReference>
<gene>
    <name evidence="2" type="primary">wtpA</name>
    <name evidence="2" type="ORF">GCM10009066_26920</name>
</gene>
<dbReference type="Pfam" id="PF13531">
    <property type="entry name" value="SBP_bac_11"/>
    <property type="match status" value="1"/>
</dbReference>
<sequence length="319" mass="32854">MGAGTADVGGDATGTRTAADALTVFHAGSLTAAFADLEAGYTASHNVTVAQESAGSVRSTKKVTQPPHRAADVLAVADFRLLRDGLLPDYGDWYAVFATNAMTVAYTEKSAYSEEFGPETWWDILARDDVAVGHSDPAVDPNGYRAIMSMDLGAIPFEGEALYDEATASALTENATIPASDEVDLIGQLQAGKLDYAWSYRSFGATHDVETVDLQTAVDLSGSTSAYADHYAEVTVEAGGTTYTGAPIAYGVTVPSTAAHPDAGASWIAYMLSDGAATLDADGFAALDTAAVPAAHADAVPEPVMAAAEAQSSLGPLSL</sequence>
<reference evidence="2 3" key="1">
    <citation type="journal article" date="2019" name="Int. J. Syst. Evol. Microbiol.">
        <title>The Global Catalogue of Microorganisms (GCM) 10K type strain sequencing project: providing services to taxonomists for standard genome sequencing and annotation.</title>
        <authorList>
            <consortium name="The Broad Institute Genomics Platform"/>
            <consortium name="The Broad Institute Genome Sequencing Center for Infectious Disease"/>
            <person name="Wu L."/>
            <person name="Ma J."/>
        </authorList>
    </citation>
    <scope>NUCLEOTIDE SEQUENCE [LARGE SCALE GENOMIC DNA]</scope>
    <source>
        <strain evidence="2 3">JCM 16330</strain>
    </source>
</reference>
<dbReference type="InterPro" id="IPR050682">
    <property type="entry name" value="ModA/WtpA"/>
</dbReference>
<accession>A0AAV3SBN4</accession>
<dbReference type="SUPFAM" id="SSF53850">
    <property type="entry name" value="Periplasmic binding protein-like II"/>
    <property type="match status" value="1"/>
</dbReference>
<dbReference type="GO" id="GO:0030973">
    <property type="term" value="F:molybdate ion binding"/>
    <property type="evidence" value="ECO:0007669"/>
    <property type="project" value="TreeGrafter"/>
</dbReference>
<dbReference type="Gene3D" id="3.40.190.10">
    <property type="entry name" value="Periplasmic binding protein-like II"/>
    <property type="match status" value="2"/>
</dbReference>
<comment type="similarity">
    <text evidence="1">Belongs to the bacterial solute-binding protein 1 family. WtpA subfamily.</text>
</comment>
<protein>
    <submittedName>
        <fullName evidence="2">Tungstate ABC transporter substrate-binding protein WtpA</fullName>
    </submittedName>
</protein>
<proteinExistence type="inferred from homology"/>
<keyword evidence="3" id="KW-1185">Reference proteome</keyword>
<dbReference type="PANTHER" id="PTHR30632">
    <property type="entry name" value="MOLYBDATE-BINDING PERIPLASMIC PROTEIN"/>
    <property type="match status" value="1"/>
</dbReference>
<comment type="caution">
    <text evidence="2">The sequence shown here is derived from an EMBL/GenBank/DDBJ whole genome shotgun (WGS) entry which is preliminary data.</text>
</comment>
<dbReference type="CDD" id="cd13540">
    <property type="entry name" value="PBP2_ModA_WtpA"/>
    <property type="match status" value="1"/>
</dbReference>
<evidence type="ECO:0000313" key="3">
    <source>
        <dbReference type="Proteomes" id="UP001500837"/>
    </source>
</evidence>
<dbReference type="GO" id="GO:0015689">
    <property type="term" value="P:molybdate ion transport"/>
    <property type="evidence" value="ECO:0007669"/>
    <property type="project" value="TreeGrafter"/>
</dbReference>
<dbReference type="Proteomes" id="UP001500837">
    <property type="component" value="Unassembled WGS sequence"/>
</dbReference>
<name>A0AAV3SBN4_9EURY</name>